<keyword evidence="2" id="KW-1185">Reference proteome</keyword>
<dbReference type="Proteomes" id="UP000622797">
    <property type="component" value="Unassembled WGS sequence"/>
</dbReference>
<reference evidence="1" key="1">
    <citation type="journal article" date="2020" name="BMC Genomics">
        <title>Correction to: Identification and distribution of gene clusters required for synthesis of sphingolipid metabolism inhibitors in diverse species of the filamentous fungus Fusarium.</title>
        <authorList>
            <person name="Kim H.S."/>
            <person name="Lohmar J.M."/>
            <person name="Busman M."/>
            <person name="Brown D.W."/>
            <person name="Naumann T.A."/>
            <person name="Divon H.H."/>
            <person name="Lysoe E."/>
            <person name="Uhlig S."/>
            <person name="Proctor R.H."/>
        </authorList>
    </citation>
    <scope>NUCLEOTIDE SEQUENCE</scope>
    <source>
        <strain evidence="1">NRRL 20472</strain>
    </source>
</reference>
<reference evidence="1" key="2">
    <citation type="submission" date="2020-05" db="EMBL/GenBank/DDBJ databases">
        <authorList>
            <person name="Kim H.-S."/>
            <person name="Proctor R.H."/>
            <person name="Brown D.W."/>
        </authorList>
    </citation>
    <scope>NUCLEOTIDE SEQUENCE</scope>
    <source>
        <strain evidence="1">NRRL 20472</strain>
    </source>
</reference>
<dbReference type="OrthoDB" id="4990216at2759"/>
<comment type="caution">
    <text evidence="1">The sequence shown here is derived from an EMBL/GenBank/DDBJ whole genome shotgun (WGS) entry which is preliminary data.</text>
</comment>
<organism evidence="1 2">
    <name type="scientific">Fusarium sarcochroum</name>
    <dbReference type="NCBI Taxonomy" id="1208366"/>
    <lineage>
        <taxon>Eukaryota</taxon>
        <taxon>Fungi</taxon>
        <taxon>Dikarya</taxon>
        <taxon>Ascomycota</taxon>
        <taxon>Pezizomycotina</taxon>
        <taxon>Sordariomycetes</taxon>
        <taxon>Hypocreomycetidae</taxon>
        <taxon>Hypocreales</taxon>
        <taxon>Nectriaceae</taxon>
        <taxon>Fusarium</taxon>
        <taxon>Fusarium lateritium species complex</taxon>
    </lineage>
</organism>
<sequence>MFDTFWDWALRHAKIDRDYYEEADLEWVTGVLPLIAFRETALPGTVLSGLPPGSSAYQDASNHDAIFRMSYLIDYLHTHDPFGESRAHKALNDVDPGFKKLRAFSQIYKPSIAKDRGIHPLDEWKDPTYFWRWVEVNALPRLERVPDLIAEEAADTMKNTHYLWYYMMFFNENKSLGHIRAQRLRIEEPDCWFQSPFFFKFH</sequence>
<evidence type="ECO:0000313" key="2">
    <source>
        <dbReference type="Proteomes" id="UP000622797"/>
    </source>
</evidence>
<proteinExistence type="predicted"/>
<accession>A0A8H4WQ81</accession>
<gene>
    <name evidence="1" type="ORF">FSARC_14277</name>
</gene>
<dbReference type="EMBL" id="JABEXW010001191">
    <property type="protein sequence ID" value="KAF4946081.1"/>
    <property type="molecule type" value="Genomic_DNA"/>
</dbReference>
<name>A0A8H4WQ81_9HYPO</name>
<protein>
    <submittedName>
        <fullName evidence="1">Uncharacterized protein</fullName>
    </submittedName>
</protein>
<dbReference type="AlphaFoldDB" id="A0A8H4WQ81"/>
<evidence type="ECO:0000313" key="1">
    <source>
        <dbReference type="EMBL" id="KAF4946081.1"/>
    </source>
</evidence>